<evidence type="ECO:0000313" key="14">
    <source>
        <dbReference type="EMBL" id="CEE02084.1"/>
    </source>
</evidence>
<keyword evidence="5 10" id="KW-0346">Stress response</keyword>
<dbReference type="EMBL" id="JXLU01000147">
    <property type="protein sequence ID" value="KIO70273.1"/>
    <property type="molecule type" value="Genomic_DNA"/>
</dbReference>
<dbReference type="PATRIC" id="fig|35841.6.peg.2416"/>
<feature type="compositionally biased region" description="Basic and acidic residues" evidence="13">
    <location>
        <begin position="1"/>
        <end position="13"/>
    </location>
</feature>
<gene>
    <name evidence="10 14" type="primary">grpE</name>
    <name evidence="15" type="ORF">B4167_0965</name>
    <name evidence="14" type="ORF">BT1A1_2263</name>
</gene>
<dbReference type="eggNOG" id="COG0576">
    <property type="taxonomic scope" value="Bacteria"/>
</dbReference>
<evidence type="ECO:0000256" key="3">
    <source>
        <dbReference type="ARBA" id="ARBA00011738"/>
    </source>
</evidence>
<protein>
    <recommendedName>
        <fullName evidence="8 10">Protein GrpE</fullName>
    </recommendedName>
    <alternativeName>
        <fullName evidence="9 10">HSP-70 cofactor</fullName>
    </alternativeName>
</protein>
<evidence type="ECO:0000256" key="8">
    <source>
        <dbReference type="ARBA" id="ARBA00072274"/>
    </source>
</evidence>
<evidence type="ECO:0000256" key="9">
    <source>
        <dbReference type="ARBA" id="ARBA00076414"/>
    </source>
</evidence>
<keyword evidence="4 10" id="KW-0963">Cytoplasm</keyword>
<comment type="subunit">
    <text evidence="3 10">Homodimer.</text>
</comment>
<dbReference type="InterPro" id="IPR013805">
    <property type="entry name" value="GrpE_CC"/>
</dbReference>
<dbReference type="AlphaFoldDB" id="A0A090KTM5"/>
<dbReference type="SUPFAM" id="SSF58014">
    <property type="entry name" value="Coiled-coil domain of nucleotide exchange factor GrpE"/>
    <property type="match status" value="1"/>
</dbReference>
<reference evidence="14 17" key="1">
    <citation type="submission" date="2014-07" db="EMBL/GenBank/DDBJ databases">
        <authorList>
            <person name="Wibberg Daniel"/>
        </authorList>
    </citation>
    <scope>NUCLEOTIDE SEQUENCE [LARGE SCALE GENOMIC DNA]</scope>
</reference>
<feature type="compositionally biased region" description="Basic and acidic residues" evidence="13">
    <location>
        <begin position="58"/>
        <end position="69"/>
    </location>
</feature>
<dbReference type="Pfam" id="PF01025">
    <property type="entry name" value="GrpE"/>
    <property type="match status" value="1"/>
</dbReference>
<dbReference type="GO" id="GO:0051087">
    <property type="term" value="F:protein-folding chaperone binding"/>
    <property type="evidence" value="ECO:0007669"/>
    <property type="project" value="InterPro"/>
</dbReference>
<evidence type="ECO:0000256" key="5">
    <source>
        <dbReference type="ARBA" id="ARBA00023016"/>
    </source>
</evidence>
<dbReference type="Gene3D" id="3.90.20.20">
    <property type="match status" value="1"/>
</dbReference>
<evidence type="ECO:0000256" key="6">
    <source>
        <dbReference type="ARBA" id="ARBA00023186"/>
    </source>
</evidence>
<dbReference type="PROSITE" id="PS01071">
    <property type="entry name" value="GRPE"/>
    <property type="match status" value="1"/>
</dbReference>
<dbReference type="NCBIfam" id="NF010738">
    <property type="entry name" value="PRK14140.1"/>
    <property type="match status" value="1"/>
</dbReference>
<evidence type="ECO:0000256" key="2">
    <source>
        <dbReference type="ARBA" id="ARBA00009054"/>
    </source>
</evidence>
<evidence type="ECO:0000313" key="17">
    <source>
        <dbReference type="Proteomes" id="UP000040576"/>
    </source>
</evidence>
<dbReference type="InterPro" id="IPR009012">
    <property type="entry name" value="GrpE_head"/>
</dbReference>
<accession>A0A090KTM5</accession>
<dbReference type="FunFam" id="2.30.22.10:FF:000001">
    <property type="entry name" value="Protein GrpE"/>
    <property type="match status" value="1"/>
</dbReference>
<dbReference type="GO" id="GO:0000774">
    <property type="term" value="F:adenyl-nucleotide exchange factor activity"/>
    <property type="evidence" value="ECO:0007669"/>
    <property type="project" value="InterPro"/>
</dbReference>
<dbReference type="GO" id="GO:0006457">
    <property type="term" value="P:protein folding"/>
    <property type="evidence" value="ECO:0007669"/>
    <property type="project" value="InterPro"/>
</dbReference>
<dbReference type="HAMAP" id="MF_01151">
    <property type="entry name" value="GrpE"/>
    <property type="match status" value="1"/>
</dbReference>
<dbReference type="PANTHER" id="PTHR21237:SF23">
    <property type="entry name" value="GRPE PROTEIN HOMOLOG, MITOCHONDRIAL"/>
    <property type="match status" value="1"/>
</dbReference>
<dbReference type="SUPFAM" id="SSF51064">
    <property type="entry name" value="Head domain of nucleotide exchange factor GrpE"/>
    <property type="match status" value="1"/>
</dbReference>
<dbReference type="Proteomes" id="UP000040576">
    <property type="component" value="Unassembled WGS sequence"/>
</dbReference>
<dbReference type="EMBL" id="CCRF01000064">
    <property type="protein sequence ID" value="CEE02084.1"/>
    <property type="molecule type" value="Genomic_DNA"/>
</dbReference>
<dbReference type="GO" id="GO:0005737">
    <property type="term" value="C:cytoplasm"/>
    <property type="evidence" value="ECO:0007669"/>
    <property type="project" value="UniProtKB-SubCell"/>
</dbReference>
<evidence type="ECO:0000256" key="13">
    <source>
        <dbReference type="SAM" id="MobiDB-lite"/>
    </source>
</evidence>
<dbReference type="Proteomes" id="UP000032076">
    <property type="component" value="Unassembled WGS sequence"/>
</dbReference>
<feature type="region of interest" description="Disordered" evidence="13">
    <location>
        <begin position="1"/>
        <end position="69"/>
    </location>
</feature>
<evidence type="ECO:0000313" key="15">
    <source>
        <dbReference type="EMBL" id="KIO70273.1"/>
    </source>
</evidence>
<evidence type="ECO:0000313" key="16">
    <source>
        <dbReference type="Proteomes" id="UP000032076"/>
    </source>
</evidence>
<dbReference type="Gene3D" id="2.30.22.10">
    <property type="entry name" value="Head domain of nucleotide exchange factor GrpE"/>
    <property type="match status" value="1"/>
</dbReference>
<dbReference type="GO" id="GO:0042803">
    <property type="term" value="F:protein homodimerization activity"/>
    <property type="evidence" value="ECO:0007669"/>
    <property type="project" value="InterPro"/>
</dbReference>
<comment type="similarity">
    <text evidence="2 10 12">Belongs to the GrpE family.</text>
</comment>
<dbReference type="PANTHER" id="PTHR21237">
    <property type="entry name" value="GRPE PROTEIN"/>
    <property type="match status" value="1"/>
</dbReference>
<comment type="subcellular location">
    <subcellularLocation>
        <location evidence="1 10">Cytoplasm</location>
    </subcellularLocation>
</comment>
<organism evidence="14 17">
    <name type="scientific">Caldibacillus thermoamylovorans</name>
    <dbReference type="NCBI Taxonomy" id="35841"/>
    <lineage>
        <taxon>Bacteria</taxon>
        <taxon>Bacillati</taxon>
        <taxon>Bacillota</taxon>
        <taxon>Bacilli</taxon>
        <taxon>Bacillales</taxon>
        <taxon>Bacillaceae</taxon>
        <taxon>Caldibacillus</taxon>
    </lineage>
</organism>
<evidence type="ECO:0000256" key="12">
    <source>
        <dbReference type="RuleBase" id="RU004478"/>
    </source>
</evidence>
<name>A0A090KTM5_9BACI</name>
<dbReference type="PRINTS" id="PR00773">
    <property type="entry name" value="GRPEPROTEIN"/>
</dbReference>
<evidence type="ECO:0000256" key="1">
    <source>
        <dbReference type="ARBA" id="ARBA00004496"/>
    </source>
</evidence>
<evidence type="ECO:0000256" key="10">
    <source>
        <dbReference type="HAMAP-Rule" id="MF_01151"/>
    </source>
</evidence>
<evidence type="ECO:0000256" key="7">
    <source>
        <dbReference type="ARBA" id="ARBA00053401"/>
    </source>
</evidence>
<dbReference type="CDD" id="cd00446">
    <property type="entry name" value="GrpE"/>
    <property type="match status" value="1"/>
</dbReference>
<proteinExistence type="inferred from homology"/>
<dbReference type="STRING" id="35841.B4167_0965"/>
<keyword evidence="6 10" id="KW-0143">Chaperone</keyword>
<dbReference type="InterPro" id="IPR000740">
    <property type="entry name" value="GrpE"/>
</dbReference>
<sequence>MAEDKKQVKMEERSVDEEKEVKTNSNEQQEEKKFQNEQVEPIFAEGDKTDTSAEQQTDENHQDEVTDETAELKAKIEQLEKELDEKDNRLIRVQADFDNYRKRTRNEIEAIEKYRSQPLATELLTVVDNFERALQTNVTSEDAKALLQGMEMVYKGMLEAFKKEGIEPIESVGKEFDPHEHHAVMQGSDEQVKSNIVLEEFQKGYRLKDRVIRPAMVKVNQ</sequence>
<reference evidence="15 16" key="2">
    <citation type="submission" date="2015-01" db="EMBL/GenBank/DDBJ databases">
        <title>Draft Genome Sequences of Four Bacillus thermoamylovorans Strains, Isolated From Food Products.</title>
        <authorList>
            <person name="Krawcyk A.O."/>
            <person name="Berendsen E.M."/>
            <person name="Eijlander R.T."/>
            <person name="de Jong A."/>
            <person name="Wells-Bennik M."/>
            <person name="Kuipers O.P."/>
        </authorList>
    </citation>
    <scope>NUCLEOTIDE SEQUENCE [LARGE SCALE GENOMIC DNA]</scope>
    <source>
        <strain evidence="15 16">B4167</strain>
    </source>
</reference>
<evidence type="ECO:0000256" key="11">
    <source>
        <dbReference type="RuleBase" id="RU000639"/>
    </source>
</evidence>
<dbReference type="GO" id="GO:0051082">
    <property type="term" value="F:unfolded protein binding"/>
    <property type="evidence" value="ECO:0007669"/>
    <property type="project" value="TreeGrafter"/>
</dbReference>
<keyword evidence="17" id="KW-1185">Reference proteome</keyword>
<evidence type="ECO:0000256" key="4">
    <source>
        <dbReference type="ARBA" id="ARBA00022490"/>
    </source>
</evidence>
<comment type="function">
    <text evidence="7 10 11">Participates actively in the response to hyperosmotic and heat shock by preventing the aggregation of stress-denatured proteins, in association with DnaK and GrpE. It is the nucleotide exchange factor for DnaK and may function as a thermosensor. Unfolded proteins bind initially to DnaJ; upon interaction with the DnaJ-bound protein, DnaK hydrolyzes its bound ATP, resulting in the formation of a stable complex. GrpE releases ADP from DnaK; ATP binding to DnaK triggers the release of the substrate protein, thus completing the reaction cycle. Several rounds of ATP-dependent interactions between DnaJ, DnaK and GrpE are required for fully efficient folding.</text>
</comment>